<comment type="caution">
    <text evidence="5">The sequence shown here is derived from an EMBL/GenBank/DDBJ whole genome shotgun (WGS) entry which is preliminary data.</text>
</comment>
<keyword evidence="6" id="KW-1185">Reference proteome</keyword>
<feature type="domain" description="Ketoreductase" evidence="4">
    <location>
        <begin position="10"/>
        <end position="192"/>
    </location>
</feature>
<sequence length="253" mass="26946">MIFAGVLKGKVAIVTGARMGIGEAIAVGLAQAGADLMLISRRISEDDEVVKSCKAEGVKVEVMQVDVSNREQVDAMVAQTIEKLGKVDILFNNAGVSKPGMLWNITDDQWDMVVDINLKGTFNCIAAVAKPMMEQKSGAIINVTSSAGLLGTIGQVNYTAAKGGVLALTKSCAKELAPYQITVNNIAPMAETDMTRKIMTDPKIAPTYLARIPMKRFCKPDEIVPCIVFLASDGARYITGQTICIDGGMVMPS</sequence>
<dbReference type="InterPro" id="IPR050259">
    <property type="entry name" value="SDR"/>
</dbReference>
<evidence type="ECO:0000313" key="5">
    <source>
        <dbReference type="EMBL" id="MDF9406874.1"/>
    </source>
</evidence>
<evidence type="ECO:0000256" key="3">
    <source>
        <dbReference type="ARBA" id="ARBA00023221"/>
    </source>
</evidence>
<dbReference type="NCBIfam" id="NF009466">
    <property type="entry name" value="PRK12826.1-2"/>
    <property type="match status" value="1"/>
</dbReference>
<dbReference type="SMART" id="SM00822">
    <property type="entry name" value="PKS_KR"/>
    <property type="match status" value="1"/>
</dbReference>
<dbReference type="InterPro" id="IPR002347">
    <property type="entry name" value="SDR_fam"/>
</dbReference>
<dbReference type="NCBIfam" id="NF005559">
    <property type="entry name" value="PRK07231.1"/>
    <property type="match status" value="1"/>
</dbReference>
<dbReference type="SUPFAM" id="SSF51735">
    <property type="entry name" value="NAD(P)-binding Rossmann-fold domains"/>
    <property type="match status" value="1"/>
</dbReference>
<dbReference type="InterPro" id="IPR057326">
    <property type="entry name" value="KR_dom"/>
</dbReference>
<evidence type="ECO:0000256" key="1">
    <source>
        <dbReference type="ARBA" id="ARBA00006484"/>
    </source>
</evidence>
<keyword evidence="3" id="KW-0753">Steroid metabolism</keyword>
<organism evidence="5 6">
    <name type="scientific">Pelotomaculum isophthalicicum JI</name>
    <dbReference type="NCBI Taxonomy" id="947010"/>
    <lineage>
        <taxon>Bacteria</taxon>
        <taxon>Bacillati</taxon>
        <taxon>Bacillota</taxon>
        <taxon>Clostridia</taxon>
        <taxon>Eubacteriales</taxon>
        <taxon>Desulfotomaculaceae</taxon>
        <taxon>Pelotomaculum</taxon>
    </lineage>
</organism>
<evidence type="ECO:0000256" key="2">
    <source>
        <dbReference type="ARBA" id="ARBA00023002"/>
    </source>
</evidence>
<dbReference type="FunFam" id="3.40.50.720:FF:000173">
    <property type="entry name" value="3-oxoacyl-[acyl-carrier protein] reductase"/>
    <property type="match status" value="1"/>
</dbReference>
<dbReference type="Gene3D" id="3.40.50.720">
    <property type="entry name" value="NAD(P)-binding Rossmann-like Domain"/>
    <property type="match status" value="1"/>
</dbReference>
<gene>
    <name evidence="5" type="ORF">L7E55_00620</name>
</gene>
<dbReference type="Pfam" id="PF13561">
    <property type="entry name" value="adh_short_C2"/>
    <property type="match status" value="1"/>
</dbReference>
<proteinExistence type="inferred from homology"/>
<dbReference type="EMBL" id="JAKOAV010000001">
    <property type="protein sequence ID" value="MDF9406874.1"/>
    <property type="molecule type" value="Genomic_DNA"/>
</dbReference>
<comment type="similarity">
    <text evidence="1">Belongs to the short-chain dehydrogenases/reductases (SDR) family.</text>
</comment>
<keyword evidence="2" id="KW-0560">Oxidoreductase</keyword>
<dbReference type="GO" id="GO:0016491">
    <property type="term" value="F:oxidoreductase activity"/>
    <property type="evidence" value="ECO:0007669"/>
    <property type="project" value="UniProtKB-KW"/>
</dbReference>
<dbReference type="PANTHER" id="PTHR42879">
    <property type="entry name" value="3-OXOACYL-(ACYL-CARRIER-PROTEIN) REDUCTASE"/>
    <property type="match status" value="1"/>
</dbReference>
<name>A0A9X4H6F6_9FIRM</name>
<evidence type="ECO:0000313" key="6">
    <source>
        <dbReference type="Proteomes" id="UP001154312"/>
    </source>
</evidence>
<keyword evidence="3" id="KW-0443">Lipid metabolism</keyword>
<dbReference type="Proteomes" id="UP001154312">
    <property type="component" value="Unassembled WGS sequence"/>
</dbReference>
<dbReference type="AlphaFoldDB" id="A0A9X4H6F6"/>
<dbReference type="PANTHER" id="PTHR42879:SF2">
    <property type="entry name" value="3-OXOACYL-[ACYL-CARRIER-PROTEIN] REDUCTASE FABG"/>
    <property type="match status" value="1"/>
</dbReference>
<dbReference type="GO" id="GO:0008202">
    <property type="term" value="P:steroid metabolic process"/>
    <property type="evidence" value="ECO:0007669"/>
    <property type="project" value="UniProtKB-KW"/>
</dbReference>
<dbReference type="PRINTS" id="PR00081">
    <property type="entry name" value="GDHRDH"/>
</dbReference>
<protein>
    <submittedName>
        <fullName evidence="5">3-oxoacyl-ACP reductase FabG</fullName>
    </submittedName>
</protein>
<evidence type="ECO:0000259" key="4">
    <source>
        <dbReference type="SMART" id="SM00822"/>
    </source>
</evidence>
<reference evidence="5" key="1">
    <citation type="submission" date="2022-02" db="EMBL/GenBank/DDBJ databases">
        <authorList>
            <person name="Leng L."/>
        </authorList>
    </citation>
    <scope>NUCLEOTIDE SEQUENCE</scope>
    <source>
        <strain evidence="5">JI</strain>
    </source>
</reference>
<accession>A0A9X4H6F6</accession>
<dbReference type="PRINTS" id="PR00080">
    <property type="entry name" value="SDRFAMILY"/>
</dbReference>
<dbReference type="RefSeq" id="WP_277442018.1">
    <property type="nucleotide sequence ID" value="NZ_JAKOAV010000001.1"/>
</dbReference>
<dbReference type="InterPro" id="IPR036291">
    <property type="entry name" value="NAD(P)-bd_dom_sf"/>
</dbReference>